<name>A0A3N4KW59_9PEZI</name>
<gene>
    <name evidence="2" type="ORF">P167DRAFT_43098</name>
</gene>
<proteinExistence type="predicted"/>
<keyword evidence="1" id="KW-0812">Transmembrane</keyword>
<organism evidence="2 3">
    <name type="scientific">Morchella conica CCBAS932</name>
    <dbReference type="NCBI Taxonomy" id="1392247"/>
    <lineage>
        <taxon>Eukaryota</taxon>
        <taxon>Fungi</taxon>
        <taxon>Dikarya</taxon>
        <taxon>Ascomycota</taxon>
        <taxon>Pezizomycotina</taxon>
        <taxon>Pezizomycetes</taxon>
        <taxon>Pezizales</taxon>
        <taxon>Morchellaceae</taxon>
        <taxon>Morchella</taxon>
    </lineage>
</organism>
<dbReference type="EMBL" id="ML119116">
    <property type="protein sequence ID" value="RPB14760.1"/>
    <property type="molecule type" value="Genomic_DNA"/>
</dbReference>
<evidence type="ECO:0000256" key="1">
    <source>
        <dbReference type="SAM" id="Phobius"/>
    </source>
</evidence>
<protein>
    <submittedName>
        <fullName evidence="2">Uncharacterized protein</fullName>
    </submittedName>
</protein>
<accession>A0A3N4KW59</accession>
<evidence type="ECO:0000313" key="2">
    <source>
        <dbReference type="EMBL" id="RPB14760.1"/>
    </source>
</evidence>
<feature type="transmembrane region" description="Helical" evidence="1">
    <location>
        <begin position="31"/>
        <end position="54"/>
    </location>
</feature>
<evidence type="ECO:0000313" key="3">
    <source>
        <dbReference type="Proteomes" id="UP000277580"/>
    </source>
</evidence>
<dbReference type="Proteomes" id="UP000277580">
    <property type="component" value="Unassembled WGS sequence"/>
</dbReference>
<sequence length="107" mass="12215">MHDQPEACNYKKQCSGVWLETVFHGLSLGCWALLNVGFITVFFFFLFNSLIDLLLLNSEVSYSILMPTNKPTKFCFVFVCLNGYPSYLLAVLIEPSILPHVSWLACW</sequence>
<dbReference type="AlphaFoldDB" id="A0A3N4KW59"/>
<keyword evidence="1" id="KW-0472">Membrane</keyword>
<reference evidence="2 3" key="1">
    <citation type="journal article" date="2018" name="Nat. Ecol. Evol.">
        <title>Pezizomycetes genomes reveal the molecular basis of ectomycorrhizal truffle lifestyle.</title>
        <authorList>
            <person name="Murat C."/>
            <person name="Payen T."/>
            <person name="Noel B."/>
            <person name="Kuo A."/>
            <person name="Morin E."/>
            <person name="Chen J."/>
            <person name="Kohler A."/>
            <person name="Krizsan K."/>
            <person name="Balestrini R."/>
            <person name="Da Silva C."/>
            <person name="Montanini B."/>
            <person name="Hainaut M."/>
            <person name="Levati E."/>
            <person name="Barry K.W."/>
            <person name="Belfiori B."/>
            <person name="Cichocki N."/>
            <person name="Clum A."/>
            <person name="Dockter R.B."/>
            <person name="Fauchery L."/>
            <person name="Guy J."/>
            <person name="Iotti M."/>
            <person name="Le Tacon F."/>
            <person name="Lindquist E.A."/>
            <person name="Lipzen A."/>
            <person name="Malagnac F."/>
            <person name="Mello A."/>
            <person name="Molinier V."/>
            <person name="Miyauchi S."/>
            <person name="Poulain J."/>
            <person name="Riccioni C."/>
            <person name="Rubini A."/>
            <person name="Sitrit Y."/>
            <person name="Splivallo R."/>
            <person name="Traeger S."/>
            <person name="Wang M."/>
            <person name="Zifcakova L."/>
            <person name="Wipf D."/>
            <person name="Zambonelli A."/>
            <person name="Paolocci F."/>
            <person name="Nowrousian M."/>
            <person name="Ottonello S."/>
            <person name="Baldrian P."/>
            <person name="Spatafora J.W."/>
            <person name="Henrissat B."/>
            <person name="Nagy L.G."/>
            <person name="Aury J.M."/>
            <person name="Wincker P."/>
            <person name="Grigoriev I.V."/>
            <person name="Bonfante P."/>
            <person name="Martin F.M."/>
        </authorList>
    </citation>
    <scope>NUCLEOTIDE SEQUENCE [LARGE SCALE GENOMIC DNA]</scope>
    <source>
        <strain evidence="2 3">CCBAS932</strain>
    </source>
</reference>
<keyword evidence="3" id="KW-1185">Reference proteome</keyword>
<feature type="transmembrane region" description="Helical" evidence="1">
    <location>
        <begin position="74"/>
        <end position="93"/>
    </location>
</feature>
<keyword evidence="1" id="KW-1133">Transmembrane helix</keyword>
<dbReference type="InParanoid" id="A0A3N4KW59"/>